<feature type="region of interest" description="Disordered" evidence="1">
    <location>
        <begin position="1"/>
        <end position="60"/>
    </location>
</feature>
<evidence type="ECO:0000313" key="3">
    <source>
        <dbReference type="Proteomes" id="UP001239445"/>
    </source>
</evidence>
<accession>A0AAJ0BLN2</accession>
<protein>
    <submittedName>
        <fullName evidence="2">Uncharacterized protein</fullName>
    </submittedName>
</protein>
<name>A0AAJ0BLN2_9PEZI</name>
<feature type="region of interest" description="Disordered" evidence="1">
    <location>
        <begin position="222"/>
        <end position="267"/>
    </location>
</feature>
<feature type="compositionally biased region" description="Polar residues" evidence="1">
    <location>
        <begin position="1"/>
        <end position="19"/>
    </location>
</feature>
<evidence type="ECO:0000256" key="1">
    <source>
        <dbReference type="SAM" id="MobiDB-lite"/>
    </source>
</evidence>
<reference evidence="2" key="1">
    <citation type="submission" date="2023-06" db="EMBL/GenBank/DDBJ databases">
        <title>Genome-scale phylogeny and comparative genomics of the fungal order Sordariales.</title>
        <authorList>
            <consortium name="Lawrence Berkeley National Laboratory"/>
            <person name="Hensen N."/>
            <person name="Bonometti L."/>
            <person name="Westerberg I."/>
            <person name="Brannstrom I.O."/>
            <person name="Guillou S."/>
            <person name="Cros-Aarteil S."/>
            <person name="Calhoun S."/>
            <person name="Haridas S."/>
            <person name="Kuo A."/>
            <person name="Mondo S."/>
            <person name="Pangilinan J."/>
            <person name="Riley R."/>
            <person name="Labutti K."/>
            <person name="Andreopoulos B."/>
            <person name="Lipzen A."/>
            <person name="Chen C."/>
            <person name="Yanf M."/>
            <person name="Daum C."/>
            <person name="Ng V."/>
            <person name="Clum A."/>
            <person name="Steindorff A."/>
            <person name="Ohm R."/>
            <person name="Martin F."/>
            <person name="Silar P."/>
            <person name="Natvig D."/>
            <person name="Lalanne C."/>
            <person name="Gautier V."/>
            <person name="Ament-Velasquez S.L."/>
            <person name="Kruys A."/>
            <person name="Hutchinson M.I."/>
            <person name="Powell A.J."/>
            <person name="Barry K."/>
            <person name="Miller A.N."/>
            <person name="Grigoriev I.V."/>
            <person name="Debuchy R."/>
            <person name="Gladieux P."/>
            <person name="Thoren M.H."/>
            <person name="Johannesson H."/>
        </authorList>
    </citation>
    <scope>NUCLEOTIDE SEQUENCE</scope>
    <source>
        <strain evidence="2">PSN4</strain>
    </source>
</reference>
<dbReference type="EMBL" id="MU839828">
    <property type="protein sequence ID" value="KAK1759468.1"/>
    <property type="molecule type" value="Genomic_DNA"/>
</dbReference>
<dbReference type="PANTHER" id="PTHR39697:SF1">
    <property type="entry name" value="RICIN B LECTIN DOMAIN-CONTAINING PROTEIN"/>
    <property type="match status" value="1"/>
</dbReference>
<proteinExistence type="predicted"/>
<sequence length="274" mass="28974">MADSQIPTPTHTDAPNSIIATPYDSDSESETQWTDATSSASFPLPGTYPDGPGIPQEGEQSAEPQLFWGHPLSEITRDAVPWPGGTYIVIHVQSGRALGLLGGRARLVGPPSCQKYKHSSPHWTLLSTSNFLGLRNTASATHLGRDFPGRIVASATHHRWWEYFCARRHPSGAGYVLYVVNFIAECLEVVSCSPSFSSSSSCAGSGIGSVCCCGSDGSSGSGSRCGGGGDDDDGEGELFLTPPPPPPPEDTEHGERPAESGNGQEAVWEFVRVN</sequence>
<organism evidence="2 3">
    <name type="scientific">Echria macrotheca</name>
    <dbReference type="NCBI Taxonomy" id="438768"/>
    <lineage>
        <taxon>Eukaryota</taxon>
        <taxon>Fungi</taxon>
        <taxon>Dikarya</taxon>
        <taxon>Ascomycota</taxon>
        <taxon>Pezizomycotina</taxon>
        <taxon>Sordariomycetes</taxon>
        <taxon>Sordariomycetidae</taxon>
        <taxon>Sordariales</taxon>
        <taxon>Schizotheciaceae</taxon>
        <taxon>Echria</taxon>
    </lineage>
</organism>
<keyword evidence="3" id="KW-1185">Reference proteome</keyword>
<dbReference type="Proteomes" id="UP001239445">
    <property type="component" value="Unassembled WGS sequence"/>
</dbReference>
<gene>
    <name evidence="2" type="ORF">QBC47DRAFT_107682</name>
</gene>
<dbReference type="AlphaFoldDB" id="A0AAJ0BLN2"/>
<feature type="compositionally biased region" description="Polar residues" evidence="1">
    <location>
        <begin position="30"/>
        <end position="41"/>
    </location>
</feature>
<comment type="caution">
    <text evidence="2">The sequence shown here is derived from an EMBL/GenBank/DDBJ whole genome shotgun (WGS) entry which is preliminary data.</text>
</comment>
<evidence type="ECO:0000313" key="2">
    <source>
        <dbReference type="EMBL" id="KAK1759468.1"/>
    </source>
</evidence>
<dbReference type="PANTHER" id="PTHR39697">
    <property type="entry name" value="RICIN B LECTIN DOMAIN-CONTAINING PROTEIN-RELATED"/>
    <property type="match status" value="1"/>
</dbReference>